<organism evidence="2 3">
    <name type="scientific">Hibiscus syriacus</name>
    <name type="common">Rose of Sharon</name>
    <dbReference type="NCBI Taxonomy" id="106335"/>
    <lineage>
        <taxon>Eukaryota</taxon>
        <taxon>Viridiplantae</taxon>
        <taxon>Streptophyta</taxon>
        <taxon>Embryophyta</taxon>
        <taxon>Tracheophyta</taxon>
        <taxon>Spermatophyta</taxon>
        <taxon>Magnoliopsida</taxon>
        <taxon>eudicotyledons</taxon>
        <taxon>Gunneridae</taxon>
        <taxon>Pentapetalae</taxon>
        <taxon>rosids</taxon>
        <taxon>malvids</taxon>
        <taxon>Malvales</taxon>
        <taxon>Malvaceae</taxon>
        <taxon>Malvoideae</taxon>
        <taxon>Hibiscus</taxon>
    </lineage>
</organism>
<evidence type="ECO:0000259" key="1">
    <source>
        <dbReference type="Pfam" id="PF13456"/>
    </source>
</evidence>
<sequence length="153" mass="17405">MDSSFLHQMEKTCSSSIIRDVSGKILSASCRVTYLVDLAFPAEVLTFLHGLCFAQEMGFRRVIVEGGDLSVIKCIKSNNLDFSVIRPFIIDIREKIKDFEECHFQFVPRNANKAMYTLATIEIKKNTDQFWIEEAPPTVLVATTDDRRLVDPP</sequence>
<dbReference type="GO" id="GO:0004523">
    <property type="term" value="F:RNA-DNA hybrid ribonuclease activity"/>
    <property type="evidence" value="ECO:0007669"/>
    <property type="project" value="InterPro"/>
</dbReference>
<proteinExistence type="predicted"/>
<dbReference type="InterPro" id="IPR002156">
    <property type="entry name" value="RNaseH_domain"/>
</dbReference>
<accession>A0A6A2Z0A4</accession>
<dbReference type="PANTHER" id="PTHR47074:SF61">
    <property type="entry name" value="RNASE H TYPE-1 DOMAIN-CONTAINING PROTEIN"/>
    <property type="match status" value="1"/>
</dbReference>
<dbReference type="Gene3D" id="3.30.420.10">
    <property type="entry name" value="Ribonuclease H-like superfamily/Ribonuclease H"/>
    <property type="match status" value="1"/>
</dbReference>
<name>A0A6A2Z0A4_HIBSY</name>
<reference evidence="2" key="1">
    <citation type="submission" date="2019-09" db="EMBL/GenBank/DDBJ databases">
        <title>Draft genome information of white flower Hibiscus syriacus.</title>
        <authorList>
            <person name="Kim Y.-M."/>
        </authorList>
    </citation>
    <scope>NUCLEOTIDE SEQUENCE [LARGE SCALE GENOMIC DNA]</scope>
    <source>
        <strain evidence="2">YM2019G1</strain>
    </source>
</reference>
<comment type="caution">
    <text evidence="2">The sequence shown here is derived from an EMBL/GenBank/DDBJ whole genome shotgun (WGS) entry which is preliminary data.</text>
</comment>
<dbReference type="PANTHER" id="PTHR47074">
    <property type="entry name" value="BNAC02G40300D PROTEIN"/>
    <property type="match status" value="1"/>
</dbReference>
<dbReference type="InterPro" id="IPR052929">
    <property type="entry name" value="RNase_H-like_EbsB-rel"/>
</dbReference>
<dbReference type="Pfam" id="PF13456">
    <property type="entry name" value="RVT_3"/>
    <property type="match status" value="1"/>
</dbReference>
<evidence type="ECO:0000313" key="2">
    <source>
        <dbReference type="EMBL" id="KAE8684983.1"/>
    </source>
</evidence>
<keyword evidence="3" id="KW-1185">Reference proteome</keyword>
<dbReference type="GO" id="GO:0003676">
    <property type="term" value="F:nucleic acid binding"/>
    <property type="evidence" value="ECO:0007669"/>
    <property type="project" value="InterPro"/>
</dbReference>
<dbReference type="EMBL" id="VEPZ02001236">
    <property type="protein sequence ID" value="KAE8684983.1"/>
    <property type="molecule type" value="Genomic_DNA"/>
</dbReference>
<protein>
    <recommendedName>
        <fullName evidence="1">RNase H type-1 domain-containing protein</fullName>
    </recommendedName>
</protein>
<dbReference type="InterPro" id="IPR044730">
    <property type="entry name" value="RNase_H-like_dom_plant"/>
</dbReference>
<evidence type="ECO:0000313" key="3">
    <source>
        <dbReference type="Proteomes" id="UP000436088"/>
    </source>
</evidence>
<dbReference type="CDD" id="cd06222">
    <property type="entry name" value="RNase_H_like"/>
    <property type="match status" value="1"/>
</dbReference>
<dbReference type="InterPro" id="IPR036397">
    <property type="entry name" value="RNaseH_sf"/>
</dbReference>
<feature type="domain" description="RNase H type-1" evidence="1">
    <location>
        <begin position="2"/>
        <end position="120"/>
    </location>
</feature>
<gene>
    <name evidence="2" type="ORF">F3Y22_tig00111105pilonHSYRG00892</name>
</gene>
<dbReference type="Proteomes" id="UP000436088">
    <property type="component" value="Unassembled WGS sequence"/>
</dbReference>
<dbReference type="AlphaFoldDB" id="A0A6A2Z0A4"/>